<dbReference type="AlphaFoldDB" id="A0A936ZBG3"/>
<feature type="domain" description="SnoaL-like" evidence="1">
    <location>
        <begin position="7"/>
        <end position="100"/>
    </location>
</feature>
<dbReference type="RefSeq" id="WP_202063743.1">
    <property type="nucleotide sequence ID" value="NZ_JAEQMY010000054.1"/>
</dbReference>
<comment type="caution">
    <text evidence="2">The sequence shown here is derived from an EMBL/GenBank/DDBJ whole genome shotgun (WGS) entry which is preliminary data.</text>
</comment>
<organism evidence="2 3">
    <name type="scientific">Microvirga aerilata</name>
    <dbReference type="NCBI Taxonomy" id="670292"/>
    <lineage>
        <taxon>Bacteria</taxon>
        <taxon>Pseudomonadati</taxon>
        <taxon>Pseudomonadota</taxon>
        <taxon>Alphaproteobacteria</taxon>
        <taxon>Hyphomicrobiales</taxon>
        <taxon>Methylobacteriaceae</taxon>
        <taxon>Microvirga</taxon>
    </lineage>
</organism>
<reference evidence="2" key="1">
    <citation type="submission" date="2021-01" db="EMBL/GenBank/DDBJ databases">
        <title>Microvirga sp.</title>
        <authorList>
            <person name="Kim M.K."/>
        </authorList>
    </citation>
    <scope>NUCLEOTIDE SEQUENCE</scope>
    <source>
        <strain evidence="2">5420S-16</strain>
    </source>
</reference>
<dbReference type="SUPFAM" id="SSF54427">
    <property type="entry name" value="NTF2-like"/>
    <property type="match status" value="1"/>
</dbReference>
<dbReference type="EMBL" id="JAEQMY010000054">
    <property type="protein sequence ID" value="MBL0406882.1"/>
    <property type="molecule type" value="Genomic_DNA"/>
</dbReference>
<name>A0A936ZBG3_9HYPH</name>
<dbReference type="Gene3D" id="3.10.450.50">
    <property type="match status" value="1"/>
</dbReference>
<evidence type="ECO:0000313" key="3">
    <source>
        <dbReference type="Proteomes" id="UP000605848"/>
    </source>
</evidence>
<keyword evidence="3" id="KW-1185">Reference proteome</keyword>
<accession>A0A936ZBG3</accession>
<dbReference type="InterPro" id="IPR032710">
    <property type="entry name" value="NTF2-like_dom_sf"/>
</dbReference>
<evidence type="ECO:0000313" key="2">
    <source>
        <dbReference type="EMBL" id="MBL0406882.1"/>
    </source>
</evidence>
<dbReference type="Pfam" id="PF12680">
    <property type="entry name" value="SnoaL_2"/>
    <property type="match status" value="1"/>
</dbReference>
<dbReference type="Proteomes" id="UP000605848">
    <property type="component" value="Unassembled WGS sequence"/>
</dbReference>
<proteinExistence type="predicted"/>
<protein>
    <submittedName>
        <fullName evidence="2">Nuclear transport factor 2 family protein</fullName>
    </submittedName>
</protein>
<sequence>MNMPDVVKAFFEADRRNDADSVARTFAVDAVVVDEGAFHQGGAAIRDWWAEAKRRTQYVAEPLDVTVNGDRSFVRARVSGRFPGSPVTLSYAFAIANDKIAKVEIR</sequence>
<evidence type="ECO:0000259" key="1">
    <source>
        <dbReference type="Pfam" id="PF12680"/>
    </source>
</evidence>
<dbReference type="InterPro" id="IPR037401">
    <property type="entry name" value="SnoaL-like"/>
</dbReference>
<gene>
    <name evidence="2" type="ORF">JKG68_23335</name>
</gene>